<evidence type="ECO:0000256" key="2">
    <source>
        <dbReference type="ARBA" id="ARBA00022526"/>
    </source>
</evidence>
<dbReference type="InterPro" id="IPR019405">
    <property type="entry name" value="Lactonase_7-beta_prop"/>
</dbReference>
<keyword evidence="2" id="KW-0313">Glucose metabolism</keyword>
<evidence type="ECO:0000313" key="4">
    <source>
        <dbReference type="EMBL" id="RMA76249.1"/>
    </source>
</evidence>
<evidence type="ECO:0000256" key="1">
    <source>
        <dbReference type="ARBA" id="ARBA00005564"/>
    </source>
</evidence>
<accession>A0A3L9ZYL4</accession>
<dbReference type="RefSeq" id="WP_121925596.1">
    <property type="nucleotide sequence ID" value="NZ_CBCSGA010000009.1"/>
</dbReference>
<keyword evidence="5" id="KW-1185">Reference proteome</keyword>
<dbReference type="InterPro" id="IPR050282">
    <property type="entry name" value="Cycloisomerase_2"/>
</dbReference>
<dbReference type="Proteomes" id="UP000280368">
    <property type="component" value="Unassembled WGS sequence"/>
</dbReference>
<feature type="signal peptide" evidence="3">
    <location>
        <begin position="1"/>
        <end position="19"/>
    </location>
</feature>
<evidence type="ECO:0000256" key="3">
    <source>
        <dbReference type="SAM" id="SignalP"/>
    </source>
</evidence>
<dbReference type="InterPro" id="IPR011048">
    <property type="entry name" value="Haem_d1_sf"/>
</dbReference>
<dbReference type="Gene3D" id="2.130.10.10">
    <property type="entry name" value="YVTN repeat-like/Quinoprotein amine dehydrogenase"/>
    <property type="match status" value="1"/>
</dbReference>
<dbReference type="PANTHER" id="PTHR30344:SF1">
    <property type="entry name" value="6-PHOSPHOGLUCONOLACTONASE"/>
    <property type="match status" value="1"/>
</dbReference>
<dbReference type="GO" id="GO:0017057">
    <property type="term" value="F:6-phosphogluconolactonase activity"/>
    <property type="evidence" value="ECO:0007669"/>
    <property type="project" value="TreeGrafter"/>
</dbReference>
<name>A0A3L9ZYL4_9FLAO</name>
<dbReference type="InterPro" id="IPR015943">
    <property type="entry name" value="WD40/YVTN_repeat-like_dom_sf"/>
</dbReference>
<keyword evidence="2" id="KW-0119">Carbohydrate metabolism</keyword>
<feature type="chain" id="PRO_5018067831" evidence="3">
    <location>
        <begin position="20"/>
        <end position="370"/>
    </location>
</feature>
<protein>
    <submittedName>
        <fullName evidence="4">6-phosphogluconolactonase</fullName>
    </submittedName>
</protein>
<comment type="similarity">
    <text evidence="1">Belongs to the cycloisomerase 2 family.</text>
</comment>
<dbReference type="EMBL" id="REFH01000009">
    <property type="protein sequence ID" value="RMA76249.1"/>
    <property type="molecule type" value="Genomic_DNA"/>
</dbReference>
<comment type="caution">
    <text evidence="4">The sequence shown here is derived from an EMBL/GenBank/DDBJ whole genome shotgun (WGS) entry which is preliminary data.</text>
</comment>
<dbReference type="PANTHER" id="PTHR30344">
    <property type="entry name" value="6-PHOSPHOGLUCONOLACTONASE-RELATED"/>
    <property type="match status" value="1"/>
</dbReference>
<dbReference type="SUPFAM" id="SSF51004">
    <property type="entry name" value="C-terminal (heme d1) domain of cytochrome cd1-nitrite reductase"/>
    <property type="match status" value="1"/>
</dbReference>
<reference evidence="4 5" key="1">
    <citation type="submission" date="2018-10" db="EMBL/GenBank/DDBJ databases">
        <title>Genomic Encyclopedia of Archaeal and Bacterial Type Strains, Phase II (KMG-II): from individual species to whole genera.</title>
        <authorList>
            <person name="Goeker M."/>
        </authorList>
    </citation>
    <scope>NUCLEOTIDE SEQUENCE [LARGE SCALE GENOMIC DNA]</scope>
    <source>
        <strain evidence="4 5">DSM 19727</strain>
    </source>
</reference>
<proteinExistence type="inferred from homology"/>
<gene>
    <name evidence="4" type="ORF">BC961_1976</name>
</gene>
<sequence>MKNSVAFLLFIFTIASVQAQNNKSNLLIGTYTTKCDSKGIYVYDFDAKTGNFNFKNSTENVINPSFLSISSDNKYIYSVNENGDKSTVSAFDYKPSSGKMDLINIESAKGADPCYIINDKKNVIVANYSSGSISVFGRNNDGSITKAKQIVQHNKELSQTQKPKVPHAHMVSFSPDKKYVLATDLGIDKIYSYEYDPNATDLILKKKDSISVKLGSGPRHLTFSKNGKFVYLLQENDGTVTVFRYLKGTLEKIEENTVVSKDFNGTNGAADIHISPDGKFLYATNRGTANDISIFKILKNGKLEKKSQISTGGNGPRSFAIDPSGKFLLIAHQYTNNVVIFKRNRTTGSLTDTGKKITLCAPVCLVFGKK</sequence>
<dbReference type="Pfam" id="PF10282">
    <property type="entry name" value="Lactonase"/>
    <property type="match status" value="1"/>
</dbReference>
<dbReference type="GO" id="GO:0006006">
    <property type="term" value="P:glucose metabolic process"/>
    <property type="evidence" value="ECO:0007669"/>
    <property type="project" value="UniProtKB-KW"/>
</dbReference>
<dbReference type="OrthoDB" id="9790815at2"/>
<organism evidence="4 5">
    <name type="scientific">Flavobacterium weaverense</name>
    <dbReference type="NCBI Taxonomy" id="271156"/>
    <lineage>
        <taxon>Bacteria</taxon>
        <taxon>Pseudomonadati</taxon>
        <taxon>Bacteroidota</taxon>
        <taxon>Flavobacteriia</taxon>
        <taxon>Flavobacteriales</taxon>
        <taxon>Flavobacteriaceae</taxon>
        <taxon>Flavobacterium</taxon>
    </lineage>
</organism>
<keyword evidence="3" id="KW-0732">Signal</keyword>
<dbReference type="FunFam" id="2.130.10.10:FF:000306">
    <property type="entry name" value="3-carboxymuconate cyclase"/>
    <property type="match status" value="1"/>
</dbReference>
<dbReference type="AlphaFoldDB" id="A0A3L9ZYL4"/>
<evidence type="ECO:0000313" key="5">
    <source>
        <dbReference type="Proteomes" id="UP000280368"/>
    </source>
</evidence>